<keyword evidence="2" id="KW-1185">Reference proteome</keyword>
<dbReference type="AlphaFoldDB" id="A0A518C470"/>
<evidence type="ECO:0000313" key="1">
    <source>
        <dbReference type="EMBL" id="QDU74015.1"/>
    </source>
</evidence>
<sequence length="103" mass="11325">MNGLYLTPPVKSSEPIANVGRACASIKREKPLTLALSPRGRGDWNARAVSIWMWPYEPLSVCRAISSSCEAIARISSVIFMLQYFGPHMLQKCALLKVSCGKV</sequence>
<name>A0A518C470_9BACT</name>
<dbReference type="EMBL" id="CP036289">
    <property type="protein sequence ID" value="QDU74015.1"/>
    <property type="molecule type" value="Genomic_DNA"/>
</dbReference>
<gene>
    <name evidence="1" type="ORF">Pan97_10150</name>
</gene>
<organism evidence="1 2">
    <name type="scientific">Bremerella volcania</name>
    <dbReference type="NCBI Taxonomy" id="2527984"/>
    <lineage>
        <taxon>Bacteria</taxon>
        <taxon>Pseudomonadati</taxon>
        <taxon>Planctomycetota</taxon>
        <taxon>Planctomycetia</taxon>
        <taxon>Pirellulales</taxon>
        <taxon>Pirellulaceae</taxon>
        <taxon>Bremerella</taxon>
    </lineage>
</organism>
<accession>A0A518C470</accession>
<protein>
    <submittedName>
        <fullName evidence="1">Uncharacterized protein</fullName>
    </submittedName>
</protein>
<dbReference type="Proteomes" id="UP000318626">
    <property type="component" value="Chromosome"/>
</dbReference>
<dbReference type="KEGG" id="bvo:Pan97_10150"/>
<reference evidence="2" key="1">
    <citation type="submission" date="2019-02" db="EMBL/GenBank/DDBJ databases">
        <title>Deep-cultivation of Planctomycetes and their phenomic and genomic characterization uncovers novel biology.</title>
        <authorList>
            <person name="Wiegand S."/>
            <person name="Jogler M."/>
            <person name="Boedeker C."/>
            <person name="Pinto D."/>
            <person name="Vollmers J."/>
            <person name="Rivas-Marin E."/>
            <person name="Kohn T."/>
            <person name="Peeters S.H."/>
            <person name="Heuer A."/>
            <person name="Rast P."/>
            <person name="Oberbeckmann S."/>
            <person name="Bunk B."/>
            <person name="Jeske O."/>
            <person name="Meyerdierks A."/>
            <person name="Storesund J.E."/>
            <person name="Kallscheuer N."/>
            <person name="Luecker S."/>
            <person name="Lage O.M."/>
            <person name="Pohl T."/>
            <person name="Merkel B.J."/>
            <person name="Hornburger P."/>
            <person name="Mueller R.-W."/>
            <person name="Bruemmer F."/>
            <person name="Labrenz M."/>
            <person name="Spormann A.M."/>
            <person name="Op den Camp H."/>
            <person name="Overmann J."/>
            <person name="Amann R."/>
            <person name="Jetten M.S.M."/>
            <person name="Mascher T."/>
            <person name="Medema M.H."/>
            <person name="Devos D.P."/>
            <person name="Kaster A.-K."/>
            <person name="Ovreas L."/>
            <person name="Rohde M."/>
            <person name="Galperin M.Y."/>
            <person name="Jogler C."/>
        </authorList>
    </citation>
    <scope>NUCLEOTIDE SEQUENCE [LARGE SCALE GENOMIC DNA]</scope>
    <source>
        <strain evidence="2">Pan97</strain>
    </source>
</reference>
<proteinExistence type="predicted"/>
<evidence type="ECO:0000313" key="2">
    <source>
        <dbReference type="Proteomes" id="UP000318626"/>
    </source>
</evidence>